<evidence type="ECO:0000313" key="3">
    <source>
        <dbReference type="EMBL" id="KAF2104668.1"/>
    </source>
</evidence>
<evidence type="ECO:0000259" key="2">
    <source>
        <dbReference type="Pfam" id="PF00155"/>
    </source>
</evidence>
<dbReference type="EMBL" id="ML978121">
    <property type="protein sequence ID" value="KAF2104668.1"/>
    <property type="molecule type" value="Genomic_DNA"/>
</dbReference>
<dbReference type="GO" id="GO:0030170">
    <property type="term" value="F:pyridoxal phosphate binding"/>
    <property type="evidence" value="ECO:0007669"/>
    <property type="project" value="InterPro"/>
</dbReference>
<dbReference type="OrthoDB" id="7042322at2759"/>
<gene>
    <name evidence="3" type="ORF">NA57DRAFT_70874</name>
</gene>
<dbReference type="Pfam" id="PF00155">
    <property type="entry name" value="Aminotran_1_2"/>
    <property type="match status" value="1"/>
</dbReference>
<keyword evidence="3" id="KW-0808">Transferase</keyword>
<dbReference type="Gene3D" id="3.90.1150.10">
    <property type="entry name" value="Aspartate Aminotransferase, domain 1"/>
    <property type="match status" value="1"/>
</dbReference>
<dbReference type="Gene3D" id="3.40.640.10">
    <property type="entry name" value="Type I PLP-dependent aspartate aminotransferase-like (Major domain)"/>
    <property type="match status" value="1"/>
</dbReference>
<keyword evidence="1" id="KW-0663">Pyridoxal phosphate</keyword>
<dbReference type="Proteomes" id="UP000799772">
    <property type="component" value="Unassembled WGS sequence"/>
</dbReference>
<name>A0A9P4MB25_9PEZI</name>
<organism evidence="3 4">
    <name type="scientific">Rhizodiscina lignyota</name>
    <dbReference type="NCBI Taxonomy" id="1504668"/>
    <lineage>
        <taxon>Eukaryota</taxon>
        <taxon>Fungi</taxon>
        <taxon>Dikarya</taxon>
        <taxon>Ascomycota</taxon>
        <taxon>Pezizomycotina</taxon>
        <taxon>Dothideomycetes</taxon>
        <taxon>Pleosporomycetidae</taxon>
        <taxon>Aulographales</taxon>
        <taxon>Rhizodiscinaceae</taxon>
        <taxon>Rhizodiscina</taxon>
    </lineage>
</organism>
<dbReference type="InterPro" id="IPR050478">
    <property type="entry name" value="Ethylene_sulfur-biosynth"/>
</dbReference>
<comment type="caution">
    <text evidence="3">The sequence shown here is derived from an EMBL/GenBank/DDBJ whole genome shotgun (WGS) entry which is preliminary data.</text>
</comment>
<proteinExistence type="predicted"/>
<dbReference type="CDD" id="cd00609">
    <property type="entry name" value="AAT_like"/>
    <property type="match status" value="1"/>
</dbReference>
<dbReference type="PANTHER" id="PTHR43795">
    <property type="entry name" value="BIFUNCTIONAL ASPARTATE AMINOTRANSFERASE AND GLUTAMATE/ASPARTATE-PREPHENATE AMINOTRANSFERASE-RELATED"/>
    <property type="match status" value="1"/>
</dbReference>
<feature type="domain" description="Aminotransferase class I/classII large" evidence="2">
    <location>
        <begin position="47"/>
        <end position="427"/>
    </location>
</feature>
<sequence>MTSRTIQGLSERGTALAISGGIRDRFGSVLGDPFHAESNPKGFVNIGTSESYTMLPEVTKFANERVRFEERDFSYGDGPWGSERLRCAMAKHMNKHFQPVQPVDPSDILFSNGVTSLCEQLGFSIAEAGDGIMFTRPIYQAFRSDFGTRAKITPVWVSFRGDDQFTTSSIKHWEAAYDQASKDGITIRAVMLCNPHNPLGRCYPKSLIIALMEFCQKRKLHLLSDEIYASSVYDVPSSDVPAVPFISVLSFDTTPYIDTQYLHVLYGMSKDFASGGLRLGCIYTRNEHLFRAMGAMSQFHWLCNPAEKLAAVMLESEEWMEHFQALSRKRLAERNSLTRRLLDDLSIGYSAKSNAGFFIWADLRRYLPSIARDGRKICGWEAEEELMEMLRENGVFMTPGNHLSADEPGFFRIIFSQEESVLKEGMRRVGETIARIEKE</sequence>
<keyword evidence="4" id="KW-1185">Reference proteome</keyword>
<protein>
    <submittedName>
        <fullName evidence="3">PLP-dependent transferase</fullName>
    </submittedName>
</protein>
<dbReference type="InterPro" id="IPR015421">
    <property type="entry name" value="PyrdxlP-dep_Trfase_major"/>
</dbReference>
<dbReference type="PANTHER" id="PTHR43795:SF39">
    <property type="entry name" value="AMINOTRANSFERASE CLASS I_CLASSII DOMAIN-CONTAINING PROTEIN"/>
    <property type="match status" value="1"/>
</dbReference>
<dbReference type="PRINTS" id="PR00753">
    <property type="entry name" value="ACCSYNTHASE"/>
</dbReference>
<accession>A0A9P4MB25</accession>
<dbReference type="InterPro" id="IPR015424">
    <property type="entry name" value="PyrdxlP-dep_Trfase"/>
</dbReference>
<dbReference type="InterPro" id="IPR004839">
    <property type="entry name" value="Aminotransferase_I/II_large"/>
</dbReference>
<evidence type="ECO:0000313" key="4">
    <source>
        <dbReference type="Proteomes" id="UP000799772"/>
    </source>
</evidence>
<dbReference type="GO" id="GO:0008483">
    <property type="term" value="F:transaminase activity"/>
    <property type="evidence" value="ECO:0007669"/>
    <property type="project" value="TreeGrafter"/>
</dbReference>
<evidence type="ECO:0000256" key="1">
    <source>
        <dbReference type="ARBA" id="ARBA00022898"/>
    </source>
</evidence>
<dbReference type="GO" id="GO:0006520">
    <property type="term" value="P:amino acid metabolic process"/>
    <property type="evidence" value="ECO:0007669"/>
    <property type="project" value="TreeGrafter"/>
</dbReference>
<reference evidence="3" key="1">
    <citation type="journal article" date="2020" name="Stud. Mycol.">
        <title>101 Dothideomycetes genomes: a test case for predicting lifestyles and emergence of pathogens.</title>
        <authorList>
            <person name="Haridas S."/>
            <person name="Albert R."/>
            <person name="Binder M."/>
            <person name="Bloem J."/>
            <person name="Labutti K."/>
            <person name="Salamov A."/>
            <person name="Andreopoulos B."/>
            <person name="Baker S."/>
            <person name="Barry K."/>
            <person name="Bills G."/>
            <person name="Bluhm B."/>
            <person name="Cannon C."/>
            <person name="Castanera R."/>
            <person name="Culley D."/>
            <person name="Daum C."/>
            <person name="Ezra D."/>
            <person name="Gonzalez J."/>
            <person name="Henrissat B."/>
            <person name="Kuo A."/>
            <person name="Liang C."/>
            <person name="Lipzen A."/>
            <person name="Lutzoni F."/>
            <person name="Magnuson J."/>
            <person name="Mondo S."/>
            <person name="Nolan M."/>
            <person name="Ohm R."/>
            <person name="Pangilinan J."/>
            <person name="Park H.-J."/>
            <person name="Ramirez L."/>
            <person name="Alfaro M."/>
            <person name="Sun H."/>
            <person name="Tritt A."/>
            <person name="Yoshinaga Y."/>
            <person name="Zwiers L.-H."/>
            <person name="Turgeon B."/>
            <person name="Goodwin S."/>
            <person name="Spatafora J."/>
            <person name="Crous P."/>
            <person name="Grigoriev I."/>
        </authorList>
    </citation>
    <scope>NUCLEOTIDE SEQUENCE</scope>
    <source>
        <strain evidence="3">CBS 133067</strain>
    </source>
</reference>
<dbReference type="SUPFAM" id="SSF53383">
    <property type="entry name" value="PLP-dependent transferases"/>
    <property type="match status" value="1"/>
</dbReference>
<dbReference type="InterPro" id="IPR015422">
    <property type="entry name" value="PyrdxlP-dep_Trfase_small"/>
</dbReference>
<dbReference type="AlphaFoldDB" id="A0A9P4MB25"/>